<dbReference type="PANTHER" id="PTHR43792:SF9">
    <property type="entry name" value="RIBOSOMAL-PROTEIN-ALANINE ACETYLTRANSFERASE"/>
    <property type="match status" value="1"/>
</dbReference>
<gene>
    <name evidence="2" type="ORF">ACFQ2J_08735</name>
</gene>
<proteinExistence type="predicted"/>
<dbReference type="PANTHER" id="PTHR43792">
    <property type="entry name" value="GNAT FAMILY, PUTATIVE (AFU_ORTHOLOGUE AFUA_3G00765)-RELATED-RELATED"/>
    <property type="match status" value="1"/>
</dbReference>
<dbReference type="InterPro" id="IPR051531">
    <property type="entry name" value="N-acetyltransferase"/>
</dbReference>
<evidence type="ECO:0000313" key="3">
    <source>
        <dbReference type="Proteomes" id="UP001596990"/>
    </source>
</evidence>
<protein>
    <submittedName>
        <fullName evidence="2">GNAT family N-acetyltransferase</fullName>
        <ecNumber evidence="2">2.3.-.-</ecNumber>
    </submittedName>
</protein>
<name>A0ABW3L195_9BACI</name>
<dbReference type="Gene3D" id="3.40.630.30">
    <property type="match status" value="1"/>
</dbReference>
<dbReference type="SUPFAM" id="SSF55729">
    <property type="entry name" value="Acyl-CoA N-acyltransferases (Nat)"/>
    <property type="match status" value="1"/>
</dbReference>
<dbReference type="GO" id="GO:0016746">
    <property type="term" value="F:acyltransferase activity"/>
    <property type="evidence" value="ECO:0007669"/>
    <property type="project" value="UniProtKB-KW"/>
</dbReference>
<dbReference type="InterPro" id="IPR000182">
    <property type="entry name" value="GNAT_dom"/>
</dbReference>
<keyword evidence="3" id="KW-1185">Reference proteome</keyword>
<keyword evidence="2" id="KW-0808">Transferase</keyword>
<dbReference type="EMBL" id="JBHTKL010000002">
    <property type="protein sequence ID" value="MFD1019279.1"/>
    <property type="molecule type" value="Genomic_DNA"/>
</dbReference>
<dbReference type="PROSITE" id="PS51186">
    <property type="entry name" value="GNAT"/>
    <property type="match status" value="1"/>
</dbReference>
<accession>A0ABW3L195</accession>
<feature type="domain" description="N-acetyltransferase" evidence="1">
    <location>
        <begin position="29"/>
        <end position="178"/>
    </location>
</feature>
<organism evidence="2 3">
    <name type="scientific">Thalassobacillus hwangdonensis</name>
    <dbReference type="NCBI Taxonomy" id="546108"/>
    <lineage>
        <taxon>Bacteria</taxon>
        <taxon>Bacillati</taxon>
        <taxon>Bacillota</taxon>
        <taxon>Bacilli</taxon>
        <taxon>Bacillales</taxon>
        <taxon>Bacillaceae</taxon>
        <taxon>Thalassobacillus</taxon>
    </lineage>
</organism>
<evidence type="ECO:0000313" key="2">
    <source>
        <dbReference type="EMBL" id="MFD1019279.1"/>
    </source>
</evidence>
<comment type="caution">
    <text evidence="2">The sequence shown here is derived from an EMBL/GenBank/DDBJ whole genome shotgun (WGS) entry which is preliminary data.</text>
</comment>
<dbReference type="Pfam" id="PF13302">
    <property type="entry name" value="Acetyltransf_3"/>
    <property type="match status" value="1"/>
</dbReference>
<keyword evidence="2" id="KW-0012">Acyltransferase</keyword>
<evidence type="ECO:0000259" key="1">
    <source>
        <dbReference type="PROSITE" id="PS51186"/>
    </source>
</evidence>
<dbReference type="Proteomes" id="UP001596990">
    <property type="component" value="Unassembled WGS sequence"/>
</dbReference>
<dbReference type="RefSeq" id="WP_386058858.1">
    <property type="nucleotide sequence ID" value="NZ_JBHTKL010000002.1"/>
</dbReference>
<dbReference type="InterPro" id="IPR016181">
    <property type="entry name" value="Acyl_CoA_acyltransferase"/>
</dbReference>
<sequence>MEEKTFYPFPELETERLMLREVCPDDAESMFETFGNKEAMEYYGMHVHETVEDTNQLIERMQTNLEAGKSIRWAIVDKKSGKCIGTCGFHRLDEHKKRGEVGYEINPSLWRKGYMKEALHAIIYYGFEGFGFHRIEGIVLGNNEPSKQLLRKLNFTHEGSLTDRYYFRDRFWDEHYFGLINPNGGVK</sequence>
<dbReference type="EC" id="2.3.-.-" evidence="2"/>
<reference evidence="3" key="1">
    <citation type="journal article" date="2019" name="Int. J. Syst. Evol. Microbiol.">
        <title>The Global Catalogue of Microorganisms (GCM) 10K type strain sequencing project: providing services to taxonomists for standard genome sequencing and annotation.</title>
        <authorList>
            <consortium name="The Broad Institute Genomics Platform"/>
            <consortium name="The Broad Institute Genome Sequencing Center for Infectious Disease"/>
            <person name="Wu L."/>
            <person name="Ma J."/>
        </authorList>
    </citation>
    <scope>NUCLEOTIDE SEQUENCE [LARGE SCALE GENOMIC DNA]</scope>
    <source>
        <strain evidence="3">CCUG 56607</strain>
    </source>
</reference>